<dbReference type="InterPro" id="IPR036291">
    <property type="entry name" value="NAD(P)-bd_dom_sf"/>
</dbReference>
<protein>
    <submittedName>
        <fullName evidence="2">SDR family oxidoreductase</fullName>
    </submittedName>
</protein>
<dbReference type="InterPro" id="IPR002347">
    <property type="entry name" value="SDR_fam"/>
</dbReference>
<comment type="similarity">
    <text evidence="1">Belongs to the short-chain dehydrogenases/reductases (SDR) family.</text>
</comment>
<accession>A0A931H2I0</accession>
<dbReference type="PANTHER" id="PTHR42879">
    <property type="entry name" value="3-OXOACYL-(ACYL-CARRIER-PROTEIN) REDUCTASE"/>
    <property type="match status" value="1"/>
</dbReference>
<sequence length="266" mass="28232">MEPTSPSLKGKTALVTGSAAGIGYAMAQGLAKAGCNLVLHGIEDADSVRPAQAALEREHGVSAAYIKADLADPKAIEGMFARIAKEHGRVDVLVNNAVTRHFSAIESFPTDAWDNALAVNISAAFHTIRLSLPGMRERGWGRIFNMSSVYGSRAVPNRIDYVTTKTALLGMTRVVALETINSGITCNAICPGSVLTPSIDTRVQALMEEKGLDRDDATRLFLAGKQPILRFVEASHVADLMVFLCGPAGRDITGAMLPVEGGWLAS</sequence>
<dbReference type="EMBL" id="JADWYS010000001">
    <property type="protein sequence ID" value="MBG9387382.1"/>
    <property type="molecule type" value="Genomic_DNA"/>
</dbReference>
<dbReference type="PRINTS" id="PR00081">
    <property type="entry name" value="GDHRDH"/>
</dbReference>
<dbReference type="SUPFAM" id="SSF51735">
    <property type="entry name" value="NAD(P)-binding Rossmann-fold domains"/>
    <property type="match status" value="1"/>
</dbReference>
<dbReference type="InterPro" id="IPR020904">
    <property type="entry name" value="Sc_DH/Rdtase_CS"/>
</dbReference>
<gene>
    <name evidence="2" type="ORF">I5803_05080</name>
</gene>
<dbReference type="RefSeq" id="WP_196985309.1">
    <property type="nucleotide sequence ID" value="NZ_JADWYS010000001.1"/>
</dbReference>
<dbReference type="Gene3D" id="3.40.50.720">
    <property type="entry name" value="NAD(P)-binding Rossmann-like Domain"/>
    <property type="match status" value="1"/>
</dbReference>
<evidence type="ECO:0000256" key="1">
    <source>
        <dbReference type="ARBA" id="ARBA00006484"/>
    </source>
</evidence>
<comment type="caution">
    <text evidence="2">The sequence shown here is derived from an EMBL/GenBank/DDBJ whole genome shotgun (WGS) entry which is preliminary data.</text>
</comment>
<reference evidence="2" key="1">
    <citation type="submission" date="2020-11" db="EMBL/GenBank/DDBJ databases">
        <title>Bacterial whole genome sequence for Caenimonas sp. DR4.4.</title>
        <authorList>
            <person name="Le V."/>
            <person name="Ko S.-R."/>
            <person name="Ahn C.-Y."/>
            <person name="Oh H.-M."/>
        </authorList>
    </citation>
    <scope>NUCLEOTIDE SEQUENCE</scope>
    <source>
        <strain evidence="2">DR4.4</strain>
    </source>
</reference>
<dbReference type="InterPro" id="IPR050259">
    <property type="entry name" value="SDR"/>
</dbReference>
<dbReference type="PROSITE" id="PS00061">
    <property type="entry name" value="ADH_SHORT"/>
    <property type="match status" value="1"/>
</dbReference>
<dbReference type="GO" id="GO:0032787">
    <property type="term" value="P:monocarboxylic acid metabolic process"/>
    <property type="evidence" value="ECO:0007669"/>
    <property type="project" value="UniProtKB-ARBA"/>
</dbReference>
<name>A0A931H2I0_9BURK</name>
<dbReference type="Proteomes" id="UP000651050">
    <property type="component" value="Unassembled WGS sequence"/>
</dbReference>
<organism evidence="2 3">
    <name type="scientific">Caenimonas aquaedulcis</name>
    <dbReference type="NCBI Taxonomy" id="2793270"/>
    <lineage>
        <taxon>Bacteria</taxon>
        <taxon>Pseudomonadati</taxon>
        <taxon>Pseudomonadota</taxon>
        <taxon>Betaproteobacteria</taxon>
        <taxon>Burkholderiales</taxon>
        <taxon>Comamonadaceae</taxon>
        <taxon>Caenimonas</taxon>
    </lineage>
</organism>
<evidence type="ECO:0000313" key="2">
    <source>
        <dbReference type="EMBL" id="MBG9387382.1"/>
    </source>
</evidence>
<dbReference type="AlphaFoldDB" id="A0A931H2I0"/>
<dbReference type="FunFam" id="3.40.50.720:FF:000084">
    <property type="entry name" value="Short-chain dehydrogenase reductase"/>
    <property type="match status" value="1"/>
</dbReference>
<dbReference type="PRINTS" id="PR00080">
    <property type="entry name" value="SDRFAMILY"/>
</dbReference>
<dbReference type="Pfam" id="PF13561">
    <property type="entry name" value="adh_short_C2"/>
    <property type="match status" value="1"/>
</dbReference>
<dbReference type="PANTHER" id="PTHR42879:SF2">
    <property type="entry name" value="3-OXOACYL-[ACYL-CARRIER-PROTEIN] REDUCTASE FABG"/>
    <property type="match status" value="1"/>
</dbReference>
<evidence type="ECO:0000313" key="3">
    <source>
        <dbReference type="Proteomes" id="UP000651050"/>
    </source>
</evidence>
<keyword evidence="3" id="KW-1185">Reference proteome</keyword>
<proteinExistence type="inferred from homology"/>